<evidence type="ECO:0000313" key="1">
    <source>
        <dbReference type="EMBL" id="QBD82797.1"/>
    </source>
</evidence>
<dbReference type="OrthoDB" id="9790035at2"/>
<dbReference type="AlphaFoldDB" id="A0A4P6K3G3"/>
<keyword evidence="2" id="KW-1185">Reference proteome</keyword>
<dbReference type="Proteomes" id="UP000290365">
    <property type="component" value="Chromosome"/>
</dbReference>
<proteinExistence type="predicted"/>
<sequence>MARKFQQRIARIIRLPWFLAAASDARAVKGQRANPYAENLIKLLPRDQQALLTFLEVIHMLKPPLAFLQPLLVAKVVSSRWRRS</sequence>
<dbReference type="EMBL" id="CP035758">
    <property type="protein sequence ID" value="QBD82797.1"/>
    <property type="molecule type" value="Genomic_DNA"/>
</dbReference>
<reference evidence="1 2" key="1">
    <citation type="submission" date="2019-01" db="EMBL/GenBank/DDBJ databases">
        <title>Ktedonosporobacter rubrisoli SCAWS-G2.</title>
        <authorList>
            <person name="Huang Y."/>
            <person name="Yan B."/>
        </authorList>
    </citation>
    <scope>NUCLEOTIDE SEQUENCE [LARGE SCALE GENOMIC DNA]</scope>
    <source>
        <strain evidence="1 2">SCAWS-G2</strain>
    </source>
</reference>
<gene>
    <name evidence="1" type="ORF">EPA93_45270</name>
</gene>
<dbReference type="KEGG" id="kbs:EPA93_45270"/>
<protein>
    <submittedName>
        <fullName evidence="1">Uncharacterized protein</fullName>
    </submittedName>
</protein>
<evidence type="ECO:0000313" key="2">
    <source>
        <dbReference type="Proteomes" id="UP000290365"/>
    </source>
</evidence>
<dbReference type="RefSeq" id="WP_129893866.1">
    <property type="nucleotide sequence ID" value="NZ_CP035758.1"/>
</dbReference>
<organism evidence="1 2">
    <name type="scientific">Ktedonosporobacter rubrisoli</name>
    <dbReference type="NCBI Taxonomy" id="2509675"/>
    <lineage>
        <taxon>Bacteria</taxon>
        <taxon>Bacillati</taxon>
        <taxon>Chloroflexota</taxon>
        <taxon>Ktedonobacteria</taxon>
        <taxon>Ktedonobacterales</taxon>
        <taxon>Ktedonosporobacteraceae</taxon>
        <taxon>Ktedonosporobacter</taxon>
    </lineage>
</organism>
<accession>A0A4P6K3G3</accession>
<name>A0A4P6K3G3_KTERU</name>